<proteinExistence type="predicted"/>
<feature type="domain" description="Methyltransferase" evidence="2">
    <location>
        <begin position="41"/>
        <end position="137"/>
    </location>
</feature>
<dbReference type="GO" id="GO:0032259">
    <property type="term" value="P:methylation"/>
    <property type="evidence" value="ECO:0007669"/>
    <property type="project" value="UniProtKB-KW"/>
</dbReference>
<comment type="caution">
    <text evidence="3">The sequence shown here is derived from an EMBL/GenBank/DDBJ whole genome shotgun (WGS) entry which is preliminary data.</text>
</comment>
<feature type="region of interest" description="Disordered" evidence="1">
    <location>
        <begin position="198"/>
        <end position="224"/>
    </location>
</feature>
<keyword evidence="4" id="KW-1185">Reference proteome</keyword>
<dbReference type="Gene3D" id="3.40.50.150">
    <property type="entry name" value="Vaccinia Virus protein VP39"/>
    <property type="match status" value="1"/>
</dbReference>
<dbReference type="RefSeq" id="WP_349246904.1">
    <property type="nucleotide sequence ID" value="NZ_JASCXX010000038.1"/>
</dbReference>
<sequence length="224" mass="24873">MNRILDLSAALGLYDWWAKGNLGEVYDTLVELVELHGDEEILDVGCGTGILGSRLAQTSDGIKVCGLDTGPHMIKDAAKRVQGHRHQAEYRVGTVTRLPYADGRFDVVVSCLLFHLLHGPEKELALREIFRILKPGGRYVCAEFETVPVGLLRRGRSVYPSDLIETVGFNVDAQLAGPSITKHRPVVYRALARPHIDCPRSRSLPERRHPHLGQPGTDERESPQ</sequence>
<protein>
    <submittedName>
        <fullName evidence="3">Class I SAM-dependent methyltransferase</fullName>
        <ecNumber evidence="3">2.1.-.-</ecNumber>
    </submittedName>
</protein>
<organism evidence="3 4">
    <name type="scientific">Anaerobaca lacustris</name>
    <dbReference type="NCBI Taxonomy" id="3044600"/>
    <lineage>
        <taxon>Bacteria</taxon>
        <taxon>Pseudomonadati</taxon>
        <taxon>Planctomycetota</taxon>
        <taxon>Phycisphaerae</taxon>
        <taxon>Sedimentisphaerales</taxon>
        <taxon>Anaerobacaceae</taxon>
        <taxon>Anaerobaca</taxon>
    </lineage>
</organism>
<dbReference type="PANTHER" id="PTHR42912">
    <property type="entry name" value="METHYLTRANSFERASE"/>
    <property type="match status" value="1"/>
</dbReference>
<dbReference type="SUPFAM" id="SSF53335">
    <property type="entry name" value="S-adenosyl-L-methionine-dependent methyltransferases"/>
    <property type="match status" value="1"/>
</dbReference>
<dbReference type="Proteomes" id="UP001431776">
    <property type="component" value="Unassembled WGS sequence"/>
</dbReference>
<keyword evidence="3" id="KW-0489">Methyltransferase</keyword>
<dbReference type="GO" id="GO:0008168">
    <property type="term" value="F:methyltransferase activity"/>
    <property type="evidence" value="ECO:0007669"/>
    <property type="project" value="UniProtKB-KW"/>
</dbReference>
<evidence type="ECO:0000313" key="4">
    <source>
        <dbReference type="Proteomes" id="UP001431776"/>
    </source>
</evidence>
<dbReference type="EC" id="2.1.-.-" evidence="3"/>
<evidence type="ECO:0000256" key="1">
    <source>
        <dbReference type="SAM" id="MobiDB-lite"/>
    </source>
</evidence>
<accession>A0AAW6U4K6</accession>
<gene>
    <name evidence="3" type="ORF">QJ522_20720</name>
</gene>
<dbReference type="AlphaFoldDB" id="A0AAW6U4K6"/>
<dbReference type="Pfam" id="PF13649">
    <property type="entry name" value="Methyltransf_25"/>
    <property type="match status" value="1"/>
</dbReference>
<reference evidence="3" key="1">
    <citation type="submission" date="2023-05" db="EMBL/GenBank/DDBJ databases">
        <title>Anaerotaeda fermentans gen. nov., sp. nov., a novel anaerobic planctomycete of the new family within the order Sedimentisphaerales isolated from Taman Peninsula, Russia.</title>
        <authorList>
            <person name="Khomyakova M.A."/>
            <person name="Merkel A.Y."/>
            <person name="Slobodkin A.I."/>
        </authorList>
    </citation>
    <scope>NUCLEOTIDE SEQUENCE</scope>
    <source>
        <strain evidence="3">M17dextr</strain>
    </source>
</reference>
<dbReference type="CDD" id="cd02440">
    <property type="entry name" value="AdoMet_MTases"/>
    <property type="match status" value="1"/>
</dbReference>
<evidence type="ECO:0000313" key="3">
    <source>
        <dbReference type="EMBL" id="MDI6451497.1"/>
    </source>
</evidence>
<name>A0AAW6U4K6_9BACT</name>
<dbReference type="InterPro" id="IPR029063">
    <property type="entry name" value="SAM-dependent_MTases_sf"/>
</dbReference>
<keyword evidence="3" id="KW-0808">Transferase</keyword>
<dbReference type="EMBL" id="JASCXX010000038">
    <property type="protein sequence ID" value="MDI6451497.1"/>
    <property type="molecule type" value="Genomic_DNA"/>
</dbReference>
<feature type="compositionally biased region" description="Basic and acidic residues" evidence="1">
    <location>
        <begin position="198"/>
        <end position="207"/>
    </location>
</feature>
<evidence type="ECO:0000259" key="2">
    <source>
        <dbReference type="Pfam" id="PF13649"/>
    </source>
</evidence>
<dbReference type="InterPro" id="IPR041698">
    <property type="entry name" value="Methyltransf_25"/>
</dbReference>
<dbReference type="InterPro" id="IPR050508">
    <property type="entry name" value="Methyltransf_Superfamily"/>
</dbReference>